<dbReference type="RefSeq" id="XP_024695259.1">
    <property type="nucleotide sequence ID" value="XM_024841783.1"/>
</dbReference>
<name>A0A2I1D9V8_ASPC2</name>
<evidence type="ECO:0000313" key="5">
    <source>
        <dbReference type="EMBL" id="PKY06665.1"/>
    </source>
</evidence>
<protein>
    <recommendedName>
        <fullName evidence="7">GPI anchored protein</fullName>
    </recommendedName>
</protein>
<dbReference type="VEuPathDB" id="FungiDB:P168DRAFT_339963"/>
<organism evidence="5 6">
    <name type="scientific">Aspergillus campestris (strain IBT 28561)</name>
    <dbReference type="NCBI Taxonomy" id="1392248"/>
    <lineage>
        <taxon>Eukaryota</taxon>
        <taxon>Fungi</taxon>
        <taxon>Dikarya</taxon>
        <taxon>Ascomycota</taxon>
        <taxon>Pezizomycotina</taxon>
        <taxon>Eurotiomycetes</taxon>
        <taxon>Eurotiomycetidae</taxon>
        <taxon>Eurotiales</taxon>
        <taxon>Aspergillaceae</taxon>
        <taxon>Aspergillus</taxon>
        <taxon>Aspergillus subgen. Circumdati</taxon>
    </lineage>
</organism>
<evidence type="ECO:0000256" key="2">
    <source>
        <dbReference type="SAM" id="SignalP"/>
    </source>
</evidence>
<keyword evidence="6" id="KW-1185">Reference proteome</keyword>
<comment type="caution">
    <text evidence="5">The sequence shown here is derived from an EMBL/GenBank/DDBJ whole genome shotgun (WGS) entry which is preliminary data.</text>
</comment>
<proteinExistence type="predicted"/>
<dbReference type="InterPro" id="IPR055647">
    <property type="entry name" value="DUF7223"/>
</dbReference>
<dbReference type="GeneID" id="36549311"/>
<accession>A0A2I1D9V8</accession>
<dbReference type="OrthoDB" id="5382170at2759"/>
<feature type="compositionally biased region" description="Polar residues" evidence="1">
    <location>
        <begin position="209"/>
        <end position="222"/>
    </location>
</feature>
<keyword evidence="2" id="KW-0732">Signal</keyword>
<gene>
    <name evidence="5" type="ORF">P168DRAFT_339963</name>
</gene>
<evidence type="ECO:0000256" key="1">
    <source>
        <dbReference type="SAM" id="MobiDB-lite"/>
    </source>
</evidence>
<dbReference type="InterPro" id="IPR054293">
    <property type="entry name" value="DUF7029"/>
</dbReference>
<dbReference type="Pfam" id="PF22974">
    <property type="entry name" value="DUF7029"/>
    <property type="match status" value="1"/>
</dbReference>
<evidence type="ECO:0000313" key="6">
    <source>
        <dbReference type="Proteomes" id="UP000234254"/>
    </source>
</evidence>
<evidence type="ECO:0000259" key="4">
    <source>
        <dbReference type="Pfam" id="PF23865"/>
    </source>
</evidence>
<dbReference type="AlphaFoldDB" id="A0A2I1D9V8"/>
<feature type="domain" description="DUF7223" evidence="4">
    <location>
        <begin position="266"/>
        <end position="479"/>
    </location>
</feature>
<evidence type="ECO:0000259" key="3">
    <source>
        <dbReference type="Pfam" id="PF22974"/>
    </source>
</evidence>
<dbReference type="Proteomes" id="UP000234254">
    <property type="component" value="Unassembled WGS sequence"/>
</dbReference>
<feature type="chain" id="PRO_5014143156" description="GPI anchored protein" evidence="2">
    <location>
        <begin position="21"/>
        <end position="600"/>
    </location>
</feature>
<dbReference type="Pfam" id="PF23865">
    <property type="entry name" value="DUF7223"/>
    <property type="match status" value="1"/>
</dbReference>
<reference evidence="5" key="1">
    <citation type="submission" date="2016-12" db="EMBL/GenBank/DDBJ databases">
        <title>The genomes of Aspergillus section Nigri reveals drivers in fungal speciation.</title>
        <authorList>
            <consortium name="DOE Joint Genome Institute"/>
            <person name="Vesth T.C."/>
            <person name="Nybo J."/>
            <person name="Theobald S."/>
            <person name="Brandl J."/>
            <person name="Frisvad J.C."/>
            <person name="Nielsen K.F."/>
            <person name="Lyhne E.K."/>
            <person name="Kogle M.E."/>
            <person name="Kuo A."/>
            <person name="Riley R."/>
            <person name="Clum A."/>
            <person name="Nolan M."/>
            <person name="Lipzen A."/>
            <person name="Salamov A."/>
            <person name="Henrissat B."/>
            <person name="Wiebenga A."/>
            <person name="De vries R.P."/>
            <person name="Grigoriev I.V."/>
            <person name="Mortensen U.H."/>
            <person name="Andersen M.R."/>
            <person name="Baker S.E."/>
        </authorList>
    </citation>
    <scope>NUCLEOTIDE SEQUENCE</scope>
    <source>
        <strain evidence="5">IBT 28561</strain>
    </source>
</reference>
<evidence type="ECO:0008006" key="7">
    <source>
        <dbReference type="Google" id="ProtNLM"/>
    </source>
</evidence>
<feature type="domain" description="DUF7029" evidence="3">
    <location>
        <begin position="87"/>
        <end position="184"/>
    </location>
</feature>
<feature type="signal peptide" evidence="2">
    <location>
        <begin position="1"/>
        <end position="20"/>
    </location>
</feature>
<sequence>MVFFCLGLVVSLVGFSPVEAKAHFNEGLQPLEFPQARRLSAASSPARLQARADSPQVVLSNTASFDYLHDGDDSNVESVFAATVDVASHLPIFFLEDVDAHMEDVSCSESHIQLVFESIDTMYNVKGQIESTGDFIIVTAHSGCDPEGERSTHRVTKATFDPDRQLATFEKTRCTWQEAFHSTEVSFSRIHHSSIQKRSHTLAKRQEPHPTTTGSHSATETKFTPTISFPSVTATTPLASTATKSLNEHYNDRQIWPPDLPGADQIGPEGVTVSCKACSLEGEIEITKGSFRVSDSNDLSEMSDTIAFLDHGSIEIVAKKLAAQVQLGLDFVLTQPLISLNMTLPTIPLTPFETKIPGALAFGPLIEPHLSFGVSAVEEIGFSFGFNVSVPDNSNIMINMTDFSNSSISGFDETTFHTLPFESTLPLVSLITSVSFTPQILLGISTAKGLVSGGIGAFLELPKLALNITQLSDVDEKCEPSSKDTDSPLDSLFESLTNFIPSVDVNMGVLADFGVDMGKEPQSVAVQTVVTSTSYPLPTLCLQFDPDEKTFAVPTPLAKVASGKAVDGEGEGEKGDAGRVGPGMVSVWALVSLVLGLCFF</sequence>
<dbReference type="EMBL" id="MSFM01000003">
    <property type="protein sequence ID" value="PKY06665.1"/>
    <property type="molecule type" value="Genomic_DNA"/>
</dbReference>
<feature type="region of interest" description="Disordered" evidence="1">
    <location>
        <begin position="196"/>
        <end position="222"/>
    </location>
</feature>